<feature type="compositionally biased region" description="Basic and acidic residues" evidence="7">
    <location>
        <begin position="677"/>
        <end position="699"/>
    </location>
</feature>
<feature type="compositionally biased region" description="Polar residues" evidence="7">
    <location>
        <begin position="458"/>
        <end position="477"/>
    </location>
</feature>
<evidence type="ECO:0000256" key="6">
    <source>
        <dbReference type="ARBA" id="ARBA00023273"/>
    </source>
</evidence>
<dbReference type="FunFam" id="2.30.29.30:FF:000054">
    <property type="entry name" value="PH and SEC7 domain-containing protein 3"/>
    <property type="match status" value="1"/>
</dbReference>
<feature type="region of interest" description="Disordered" evidence="7">
    <location>
        <begin position="40"/>
        <end position="119"/>
    </location>
</feature>
<feature type="compositionally biased region" description="Polar residues" evidence="7">
    <location>
        <begin position="712"/>
        <end position="722"/>
    </location>
</feature>
<reference evidence="10" key="2">
    <citation type="submission" date="2025-09" db="UniProtKB">
        <authorList>
            <consortium name="Ensembl"/>
        </authorList>
    </citation>
    <scope>IDENTIFICATION</scope>
</reference>
<dbReference type="InterPro" id="IPR041681">
    <property type="entry name" value="PH_9"/>
</dbReference>
<dbReference type="GO" id="GO:0005085">
    <property type="term" value="F:guanyl-nucleotide exchange factor activity"/>
    <property type="evidence" value="ECO:0007669"/>
    <property type="project" value="InterPro"/>
</dbReference>
<evidence type="ECO:0000256" key="2">
    <source>
        <dbReference type="ARBA" id="ARBA00022475"/>
    </source>
</evidence>
<feature type="domain" description="PH" evidence="8">
    <location>
        <begin position="1432"/>
        <end position="1545"/>
    </location>
</feature>
<evidence type="ECO:0000256" key="4">
    <source>
        <dbReference type="ARBA" id="ARBA00023054"/>
    </source>
</evidence>
<feature type="compositionally biased region" description="Low complexity" evidence="7">
    <location>
        <begin position="49"/>
        <end position="76"/>
    </location>
</feature>
<feature type="region of interest" description="Disordered" evidence="7">
    <location>
        <begin position="1659"/>
        <end position="1723"/>
    </location>
</feature>
<organism evidence="10 11">
    <name type="scientific">Salmo trutta</name>
    <name type="common">Brown trout</name>
    <dbReference type="NCBI Taxonomy" id="8032"/>
    <lineage>
        <taxon>Eukaryota</taxon>
        <taxon>Metazoa</taxon>
        <taxon>Chordata</taxon>
        <taxon>Craniata</taxon>
        <taxon>Vertebrata</taxon>
        <taxon>Euteleostomi</taxon>
        <taxon>Actinopterygii</taxon>
        <taxon>Neopterygii</taxon>
        <taxon>Teleostei</taxon>
        <taxon>Protacanthopterygii</taxon>
        <taxon>Salmoniformes</taxon>
        <taxon>Salmonidae</taxon>
        <taxon>Salmoninae</taxon>
        <taxon>Salmo</taxon>
    </lineage>
</organism>
<keyword evidence="2" id="KW-1003">Cell membrane</keyword>
<evidence type="ECO:0000256" key="5">
    <source>
        <dbReference type="ARBA" id="ARBA00023136"/>
    </source>
</evidence>
<dbReference type="InterPro" id="IPR011993">
    <property type="entry name" value="PH-like_dom_sf"/>
</dbReference>
<dbReference type="InterPro" id="IPR001605">
    <property type="entry name" value="PH_dom-spectrin-type"/>
</dbReference>
<name>A0A674BBG7_SALTR</name>
<dbReference type="SUPFAM" id="SSF50729">
    <property type="entry name" value="PH domain-like"/>
    <property type="match status" value="1"/>
</dbReference>
<dbReference type="GeneID" id="115153121"/>
<evidence type="ECO:0000259" key="9">
    <source>
        <dbReference type="PROSITE" id="PS50190"/>
    </source>
</evidence>
<feature type="compositionally biased region" description="Low complexity" evidence="7">
    <location>
        <begin position="1675"/>
        <end position="1699"/>
    </location>
</feature>
<dbReference type="GeneTree" id="ENSGT00940000155061"/>
<feature type="region of interest" description="Disordered" evidence="7">
    <location>
        <begin position="154"/>
        <end position="183"/>
    </location>
</feature>
<dbReference type="PROSITE" id="PS50003">
    <property type="entry name" value="PH_DOMAIN"/>
    <property type="match status" value="1"/>
</dbReference>
<dbReference type="SUPFAM" id="SSF48425">
    <property type="entry name" value="Sec7 domain"/>
    <property type="match status" value="1"/>
</dbReference>
<keyword evidence="5" id="KW-0472">Membrane</keyword>
<dbReference type="Proteomes" id="UP000472277">
    <property type="component" value="Chromosome 18"/>
</dbReference>
<dbReference type="CDD" id="cd13295">
    <property type="entry name" value="PH_EFA6"/>
    <property type="match status" value="1"/>
</dbReference>
<dbReference type="PANTHER" id="PTHR10663:SF334">
    <property type="entry name" value="PH AND SEC7 DOMAIN-CONTAINING PROTEIN 1"/>
    <property type="match status" value="1"/>
</dbReference>
<protein>
    <submittedName>
        <fullName evidence="10">PH and SEC7 domain-containing protein 1-like</fullName>
    </submittedName>
</protein>
<dbReference type="RefSeq" id="XP_029554048.1">
    <property type="nucleotide sequence ID" value="XM_029698188.1"/>
</dbReference>
<feature type="compositionally biased region" description="Polar residues" evidence="7">
    <location>
        <begin position="825"/>
        <end position="840"/>
    </location>
</feature>
<dbReference type="PROSITE" id="PS50190">
    <property type="entry name" value="SEC7"/>
    <property type="match status" value="1"/>
</dbReference>
<feature type="compositionally biased region" description="Polar residues" evidence="7">
    <location>
        <begin position="1152"/>
        <end position="1181"/>
    </location>
</feature>
<dbReference type="InterPro" id="IPR035999">
    <property type="entry name" value="Sec7_dom_sf"/>
</dbReference>
<keyword evidence="11" id="KW-1185">Reference proteome</keyword>
<gene>
    <name evidence="10" type="primary">LOC115153121</name>
</gene>
<dbReference type="KEGG" id="stru:115153121"/>
<dbReference type="PRINTS" id="PR00683">
    <property type="entry name" value="SPECTRINPH"/>
</dbReference>
<feature type="region of interest" description="Disordered" evidence="7">
    <location>
        <begin position="241"/>
        <end position="269"/>
    </location>
</feature>
<dbReference type="GO" id="GO:0005543">
    <property type="term" value="F:phospholipid binding"/>
    <property type="evidence" value="ECO:0007669"/>
    <property type="project" value="InterPro"/>
</dbReference>
<dbReference type="SMART" id="SM00222">
    <property type="entry name" value="Sec7"/>
    <property type="match status" value="1"/>
</dbReference>
<feature type="compositionally biased region" description="Basic and acidic residues" evidence="7">
    <location>
        <begin position="579"/>
        <end position="607"/>
    </location>
</feature>
<reference evidence="10" key="1">
    <citation type="submission" date="2025-08" db="UniProtKB">
        <authorList>
            <consortium name="Ensembl"/>
        </authorList>
    </citation>
    <scope>IDENTIFICATION</scope>
</reference>
<keyword evidence="4" id="KW-0175">Coiled coil</keyword>
<evidence type="ECO:0000259" key="8">
    <source>
        <dbReference type="PROSITE" id="PS50003"/>
    </source>
</evidence>
<feature type="region of interest" description="Disordered" evidence="7">
    <location>
        <begin position="989"/>
        <end position="1012"/>
    </location>
</feature>
<evidence type="ECO:0000256" key="7">
    <source>
        <dbReference type="SAM" id="MobiDB-lite"/>
    </source>
</evidence>
<feature type="compositionally biased region" description="Low complexity" evidence="7">
    <location>
        <begin position="162"/>
        <end position="176"/>
    </location>
</feature>
<feature type="region of interest" description="Disordered" evidence="7">
    <location>
        <begin position="860"/>
        <end position="889"/>
    </location>
</feature>
<accession>A0A674BBG7</accession>
<dbReference type="InterPro" id="IPR023394">
    <property type="entry name" value="Sec7_C_sf"/>
</dbReference>
<feature type="region of interest" description="Disordered" evidence="7">
    <location>
        <begin position="773"/>
        <end position="840"/>
    </location>
</feature>
<sequence>MSTSGKILHLYVEVRSVPGEEGKKLGAGVEGMHPLVLQGPDILPLSQHTPSHSTSTSTCTCTCPSTSTPSPASMSPGVLHKDGSPSLTSKSSSRQSVSFQLDLPDNSGPPTHHGQSLPYEGIGHLLSTLQPAPNGPQHGSLVLARSSDIEHYHRRVPLSPASSGRITSPSTPTSGRRSYDGSGVGDEGKCSVVSFSYIEKASIKSVDSPHSAVCQSVLENPFCSAVEEGYMPAHLRKRLSDPVWSDSSGNSSPKLSCPTSGRSPRSSPCLRRATLDTVAREATYRAMEEFGSPELRRRLAAYSPDRSPSLPRYYQQQPRCQSWGGSPVLPRGAKTLPVNAHLIDSDRNHGLNGLPRSPASHQLSVQARQSYYNYTMSPSSVSCHHGVQNHRLWQGDESPRLSSKCGDHSHRLSCKLGDESPRLSCKFGDESPRLSSKFRPPLPTGRPTAIQHEIPASMITSTPTSCDQRASSRTPSDSPCLPNKVNSKQSGQSNDSKLGEGMNQTSDRRSISPATSPHMARKLAEDATKLSTIFMDRRTPSQANSTRSESPKSGYISRESQSYATLHGQGSPAQPHPEANTHTHLQDHRWTDKESLRAGPHSRESRPGQRQGQASPLLLQKGISSPTMPATLHLVVASHTPIIDPQLQRAELLMKDSPTLHRHQPPQYMGDRGSPSLERRPYDTRFDRGGPRDNPESSRRLIIGLDMEPPESWSSRMQQWRENGSVADREDSNSESPTADGDEVYVVTKEELQQRRDGAAVLGYKHGVIREQRGETQDHSGALGSSQSSSGVTGSLGESTQPERDCLSPETSSQSSQKSNDTEETASGMQSESGSSVLGPSLHSQKIARAKWEFLFGQPIEDSHDSKDSSQAPLSGTSSESPLPTSSLLLKPTGHWRGWDDESQSLSYHDVQQVVDLVTPPPVTVVGFSPTTGIIRRAINYAETDLDAVPLKCYRETDLDEVILAEREQEEVDSAFGSNRSVLGTSASSASTIVRTDGEEDELEEDELEEEEEVVSWASVRMQGDKKRQHATQEDNQVYSLLLKGCPLDHISDAQSALKSPVSVFSPRRTSVDSLDSFSRHFERIMESHRAKGTSYSSLDSVDLLTSSGPPIFTFDLPTLTPEIQSQICESARHIMELSFAPLAHPELPSVSDPTCSENTLAPTGEGLSSTSEQDYTSGGKSQLEKDCLRTNLHLPLIREKPGHWAPDPFSQQDVGERLALGSTEALANGNKADLQAAKRLAKRLFNLDGFRKSDVARHLSKNNEFSRMVAEEYLSYFNFSGLTIDQALRAFLREFALMGETQERERVLAHFSRRYLQCNPNAIPSEDSVHTLTCALMLLNTDLHGHNIGKKMSILQFIGNLEGLNDGKDFPKELLKALYNSIRNEKLQWTIDEEELRKSFSELADLRTDSTSHTMKRIGSGLGVAQNPDALIYKNGFLVRKVHADSDGKKTPRGKRGWKTFYVMLKGLVLYLQKGEYRPEKQLSEEDLKNAVSIHHSLAMRAADYSKRPNVFYLRTADWRVFLFQAPNAEQMQSWITRINAVSAMFSAPPFPAAIGSQKKFSRPLLPGSNTKLSQEEQVKSHETRFRAISSELNELTAVIPDKKAKVRDLEEHKQREEYLEFEKTRYGTYAMLLRAKIRSGEEDLSLFESRLFDDGGLQRAHSSPTLREEHSSSSKASSAKRGGAAAVVPAPGGAPRPSALSPKETATGRLSNSERDPGGCCGGHDGLSVLIDRQGPLVWLEN</sequence>
<keyword evidence="6" id="KW-0966">Cell projection</keyword>
<dbReference type="InterPro" id="IPR000904">
    <property type="entry name" value="Sec7_dom"/>
</dbReference>
<dbReference type="Gene3D" id="2.30.29.30">
    <property type="entry name" value="Pleckstrin-homology domain (PH domain)/Phosphotyrosine-binding domain (PTB)"/>
    <property type="match status" value="1"/>
</dbReference>
<dbReference type="InterPro" id="IPR001849">
    <property type="entry name" value="PH_domain"/>
</dbReference>
<feature type="region of interest" description="Disordered" evidence="7">
    <location>
        <begin position="657"/>
        <end position="745"/>
    </location>
</feature>
<dbReference type="OrthoDB" id="2157641at2759"/>
<dbReference type="GO" id="GO:0032587">
    <property type="term" value="C:ruffle membrane"/>
    <property type="evidence" value="ECO:0007669"/>
    <property type="project" value="UniProtKB-SubCell"/>
</dbReference>
<feature type="compositionally biased region" description="Low complexity" evidence="7">
    <location>
        <begin position="780"/>
        <end position="797"/>
    </location>
</feature>
<dbReference type="InParanoid" id="A0A674BBG7"/>
<dbReference type="SMART" id="SM00233">
    <property type="entry name" value="PH"/>
    <property type="match status" value="1"/>
</dbReference>
<dbReference type="Gene3D" id="1.10.1000.11">
    <property type="entry name" value="Arf Nucleotide-binding Site Opener,domain 2"/>
    <property type="match status" value="1"/>
</dbReference>
<dbReference type="Pfam" id="PF01369">
    <property type="entry name" value="Sec7"/>
    <property type="match status" value="1"/>
</dbReference>
<dbReference type="Ensembl" id="ENSSTUT00000072977.1">
    <property type="protein sequence ID" value="ENSSTUP00000068738.1"/>
    <property type="gene ID" value="ENSSTUG00000028784.1"/>
</dbReference>
<dbReference type="Pfam" id="PF15410">
    <property type="entry name" value="PH_9"/>
    <property type="match status" value="1"/>
</dbReference>
<proteinExistence type="predicted"/>
<dbReference type="CDD" id="cd00171">
    <property type="entry name" value="Sec7"/>
    <property type="match status" value="1"/>
</dbReference>
<feature type="compositionally biased region" description="Polar residues" evidence="7">
    <location>
        <begin position="245"/>
        <end position="266"/>
    </location>
</feature>
<feature type="region of interest" description="Disordered" evidence="7">
    <location>
        <begin position="425"/>
        <end position="614"/>
    </location>
</feature>
<keyword evidence="3" id="KW-0597">Phosphoprotein</keyword>
<feature type="region of interest" description="Disordered" evidence="7">
    <location>
        <begin position="1149"/>
        <end position="1183"/>
    </location>
</feature>
<dbReference type="PANTHER" id="PTHR10663">
    <property type="entry name" value="GUANYL-NUCLEOTIDE EXCHANGE FACTOR"/>
    <property type="match status" value="1"/>
</dbReference>
<feature type="compositionally biased region" description="Polar residues" evidence="7">
    <location>
        <begin position="484"/>
        <end position="496"/>
    </location>
</feature>
<evidence type="ECO:0000256" key="1">
    <source>
        <dbReference type="ARBA" id="ARBA00004632"/>
    </source>
</evidence>
<dbReference type="FunFam" id="1.10.1000.11:FF:000004">
    <property type="entry name" value="PH and SEC7 domain-containing protein 2"/>
    <property type="match status" value="1"/>
</dbReference>
<feature type="domain" description="SEC7" evidence="9">
    <location>
        <begin position="1221"/>
        <end position="1386"/>
    </location>
</feature>
<evidence type="ECO:0000313" key="11">
    <source>
        <dbReference type="Proteomes" id="UP000472277"/>
    </source>
</evidence>
<comment type="subcellular location">
    <subcellularLocation>
        <location evidence="1">Cell projection</location>
        <location evidence="1">Ruffle membrane</location>
    </subcellularLocation>
</comment>
<feature type="compositionally biased region" description="Acidic residues" evidence="7">
    <location>
        <begin position="998"/>
        <end position="1012"/>
    </location>
</feature>
<dbReference type="GO" id="GO:0032012">
    <property type="term" value="P:regulation of ARF protein signal transduction"/>
    <property type="evidence" value="ECO:0007669"/>
    <property type="project" value="InterPro"/>
</dbReference>
<feature type="compositionally biased region" description="Low complexity" evidence="7">
    <location>
        <begin position="84"/>
        <end position="98"/>
    </location>
</feature>
<evidence type="ECO:0000313" key="10">
    <source>
        <dbReference type="Ensembl" id="ENSSTUP00000068738.1"/>
    </source>
</evidence>
<evidence type="ECO:0000256" key="3">
    <source>
        <dbReference type="ARBA" id="ARBA00022553"/>
    </source>
</evidence>
<feature type="compositionally biased region" description="Low complexity" evidence="7">
    <location>
        <begin position="873"/>
        <end position="889"/>
    </location>
</feature>